<proteinExistence type="predicted"/>
<organism evidence="1 2">
    <name type="scientific">Aspergillus glaucus CBS 516.65</name>
    <dbReference type="NCBI Taxonomy" id="1160497"/>
    <lineage>
        <taxon>Eukaryota</taxon>
        <taxon>Fungi</taxon>
        <taxon>Dikarya</taxon>
        <taxon>Ascomycota</taxon>
        <taxon>Pezizomycotina</taxon>
        <taxon>Eurotiomycetes</taxon>
        <taxon>Eurotiomycetidae</taxon>
        <taxon>Eurotiales</taxon>
        <taxon>Aspergillaceae</taxon>
        <taxon>Aspergillus</taxon>
        <taxon>Aspergillus subgen. Aspergillus</taxon>
    </lineage>
</organism>
<dbReference type="OrthoDB" id="3009558at2759"/>
<accession>A0A1L9VVD8</accession>
<dbReference type="RefSeq" id="XP_022404548.1">
    <property type="nucleotide sequence ID" value="XM_022539395.1"/>
</dbReference>
<name>A0A1L9VVD8_ASPGL</name>
<dbReference type="STRING" id="1160497.A0A1L9VVD8"/>
<dbReference type="EMBL" id="KV878890">
    <property type="protein sequence ID" value="OJJ87865.1"/>
    <property type="molecule type" value="Genomic_DNA"/>
</dbReference>
<dbReference type="AlphaFoldDB" id="A0A1L9VVD8"/>
<gene>
    <name evidence="1" type="ORF">ASPGLDRAFT_1001400</name>
</gene>
<dbReference type="GeneID" id="34455656"/>
<evidence type="ECO:0000313" key="1">
    <source>
        <dbReference type="EMBL" id="OJJ87865.1"/>
    </source>
</evidence>
<keyword evidence="2" id="KW-1185">Reference proteome</keyword>
<evidence type="ECO:0000313" key="2">
    <source>
        <dbReference type="Proteomes" id="UP000184300"/>
    </source>
</evidence>
<protein>
    <submittedName>
        <fullName evidence="1">Uncharacterized protein</fullName>
    </submittedName>
</protein>
<reference evidence="2" key="1">
    <citation type="journal article" date="2017" name="Genome Biol.">
        <title>Comparative genomics reveals high biological diversity and specific adaptations in the industrially and medically important fungal genus Aspergillus.</title>
        <authorList>
            <person name="de Vries R.P."/>
            <person name="Riley R."/>
            <person name="Wiebenga A."/>
            <person name="Aguilar-Osorio G."/>
            <person name="Amillis S."/>
            <person name="Uchima C.A."/>
            <person name="Anderluh G."/>
            <person name="Asadollahi M."/>
            <person name="Askin M."/>
            <person name="Barry K."/>
            <person name="Battaglia E."/>
            <person name="Bayram O."/>
            <person name="Benocci T."/>
            <person name="Braus-Stromeyer S.A."/>
            <person name="Caldana C."/>
            <person name="Canovas D."/>
            <person name="Cerqueira G.C."/>
            <person name="Chen F."/>
            <person name="Chen W."/>
            <person name="Choi C."/>
            <person name="Clum A."/>
            <person name="Dos Santos R.A."/>
            <person name="Damasio A.R."/>
            <person name="Diallinas G."/>
            <person name="Emri T."/>
            <person name="Fekete E."/>
            <person name="Flipphi M."/>
            <person name="Freyberg S."/>
            <person name="Gallo A."/>
            <person name="Gournas C."/>
            <person name="Habgood R."/>
            <person name="Hainaut M."/>
            <person name="Harispe M.L."/>
            <person name="Henrissat B."/>
            <person name="Hilden K.S."/>
            <person name="Hope R."/>
            <person name="Hossain A."/>
            <person name="Karabika E."/>
            <person name="Karaffa L."/>
            <person name="Karanyi Z."/>
            <person name="Krasevec N."/>
            <person name="Kuo A."/>
            <person name="Kusch H."/>
            <person name="LaButti K."/>
            <person name="Lagendijk E.L."/>
            <person name="Lapidus A."/>
            <person name="Levasseur A."/>
            <person name="Lindquist E."/>
            <person name="Lipzen A."/>
            <person name="Logrieco A.F."/>
            <person name="MacCabe A."/>
            <person name="Maekelae M.R."/>
            <person name="Malavazi I."/>
            <person name="Melin P."/>
            <person name="Meyer V."/>
            <person name="Mielnichuk N."/>
            <person name="Miskei M."/>
            <person name="Molnar A.P."/>
            <person name="Mule G."/>
            <person name="Ngan C.Y."/>
            <person name="Orejas M."/>
            <person name="Orosz E."/>
            <person name="Ouedraogo J.P."/>
            <person name="Overkamp K.M."/>
            <person name="Park H.-S."/>
            <person name="Perrone G."/>
            <person name="Piumi F."/>
            <person name="Punt P.J."/>
            <person name="Ram A.F."/>
            <person name="Ramon A."/>
            <person name="Rauscher S."/>
            <person name="Record E."/>
            <person name="Riano-Pachon D.M."/>
            <person name="Robert V."/>
            <person name="Roehrig J."/>
            <person name="Ruller R."/>
            <person name="Salamov A."/>
            <person name="Salih N.S."/>
            <person name="Samson R.A."/>
            <person name="Sandor E."/>
            <person name="Sanguinetti M."/>
            <person name="Schuetze T."/>
            <person name="Sepcic K."/>
            <person name="Shelest E."/>
            <person name="Sherlock G."/>
            <person name="Sophianopoulou V."/>
            <person name="Squina F.M."/>
            <person name="Sun H."/>
            <person name="Susca A."/>
            <person name="Todd R.B."/>
            <person name="Tsang A."/>
            <person name="Unkles S.E."/>
            <person name="van de Wiele N."/>
            <person name="van Rossen-Uffink D."/>
            <person name="Oliveira J.V."/>
            <person name="Vesth T.C."/>
            <person name="Visser J."/>
            <person name="Yu J.-H."/>
            <person name="Zhou M."/>
            <person name="Andersen M.R."/>
            <person name="Archer D.B."/>
            <person name="Baker S.E."/>
            <person name="Benoit I."/>
            <person name="Brakhage A.A."/>
            <person name="Braus G.H."/>
            <person name="Fischer R."/>
            <person name="Frisvad J.C."/>
            <person name="Goldman G.H."/>
            <person name="Houbraken J."/>
            <person name="Oakley B."/>
            <person name="Pocsi I."/>
            <person name="Scazzocchio C."/>
            <person name="Seiboth B."/>
            <person name="vanKuyk P.A."/>
            <person name="Wortman J."/>
            <person name="Dyer P.S."/>
            <person name="Grigoriev I.V."/>
        </authorList>
    </citation>
    <scope>NUCLEOTIDE SEQUENCE [LARGE SCALE GENOMIC DNA]</scope>
    <source>
        <strain evidence="2">CBS 516.65</strain>
    </source>
</reference>
<sequence>MDESLPHLISPAGSPRIAGRRPYEEVLHGDSIFVYRNNISTGNVRSCKAIADGTQYTWDYRYPTYSTALLWRTVGGDNAPDASGSVLCLGKPDDSHVRVVLFQNFEGQVVRSEDVRGPDGATFKGGFLLLEEIRQSEIVMS</sequence>
<dbReference type="VEuPathDB" id="FungiDB:ASPGLDRAFT_1001400"/>
<dbReference type="Proteomes" id="UP000184300">
    <property type="component" value="Unassembled WGS sequence"/>
</dbReference>